<accession>A0A8J5R736</accession>
<dbReference type="AlphaFoldDB" id="A0A8J5R736"/>
<evidence type="ECO:0000313" key="2">
    <source>
        <dbReference type="Proteomes" id="UP000729402"/>
    </source>
</evidence>
<gene>
    <name evidence="1" type="ORF">GUJ93_ZPchr0001g29843</name>
</gene>
<proteinExistence type="predicted"/>
<comment type="caution">
    <text evidence="1">The sequence shown here is derived from an EMBL/GenBank/DDBJ whole genome shotgun (WGS) entry which is preliminary data.</text>
</comment>
<reference evidence="1" key="1">
    <citation type="journal article" date="2021" name="bioRxiv">
        <title>Whole Genome Assembly and Annotation of Northern Wild Rice, Zizania palustris L., Supports a Whole Genome Duplication in the Zizania Genus.</title>
        <authorList>
            <person name="Haas M."/>
            <person name="Kono T."/>
            <person name="Macchietto M."/>
            <person name="Millas R."/>
            <person name="McGilp L."/>
            <person name="Shao M."/>
            <person name="Duquette J."/>
            <person name="Hirsch C.N."/>
            <person name="Kimball J."/>
        </authorList>
    </citation>
    <scope>NUCLEOTIDE SEQUENCE</scope>
    <source>
        <tissue evidence="1">Fresh leaf tissue</tissue>
    </source>
</reference>
<sequence length="77" mass="9172">MKSWNLWMRWRARSTKSSSWLGGAYYAFERQRDQLMDEVTSLSDRLAVSQEKDLDLEDNLRREQERQAAFEVEAEGL</sequence>
<reference evidence="1" key="2">
    <citation type="submission" date="2021-02" db="EMBL/GenBank/DDBJ databases">
        <authorList>
            <person name="Kimball J.A."/>
            <person name="Haas M.W."/>
            <person name="Macchietto M."/>
            <person name="Kono T."/>
            <person name="Duquette J."/>
            <person name="Shao M."/>
        </authorList>
    </citation>
    <scope>NUCLEOTIDE SEQUENCE</scope>
    <source>
        <tissue evidence="1">Fresh leaf tissue</tissue>
    </source>
</reference>
<dbReference type="Proteomes" id="UP000729402">
    <property type="component" value="Unassembled WGS sequence"/>
</dbReference>
<name>A0A8J5R736_ZIZPA</name>
<protein>
    <submittedName>
        <fullName evidence="1">Uncharacterized protein</fullName>
    </submittedName>
</protein>
<organism evidence="1 2">
    <name type="scientific">Zizania palustris</name>
    <name type="common">Northern wild rice</name>
    <dbReference type="NCBI Taxonomy" id="103762"/>
    <lineage>
        <taxon>Eukaryota</taxon>
        <taxon>Viridiplantae</taxon>
        <taxon>Streptophyta</taxon>
        <taxon>Embryophyta</taxon>
        <taxon>Tracheophyta</taxon>
        <taxon>Spermatophyta</taxon>
        <taxon>Magnoliopsida</taxon>
        <taxon>Liliopsida</taxon>
        <taxon>Poales</taxon>
        <taxon>Poaceae</taxon>
        <taxon>BOP clade</taxon>
        <taxon>Oryzoideae</taxon>
        <taxon>Oryzeae</taxon>
        <taxon>Zizaniinae</taxon>
        <taxon>Zizania</taxon>
    </lineage>
</organism>
<evidence type="ECO:0000313" key="1">
    <source>
        <dbReference type="EMBL" id="KAG8052835.1"/>
    </source>
</evidence>
<dbReference type="EMBL" id="JAAALK010000288">
    <property type="protein sequence ID" value="KAG8052835.1"/>
    <property type="molecule type" value="Genomic_DNA"/>
</dbReference>
<keyword evidence="2" id="KW-1185">Reference proteome</keyword>